<dbReference type="EnsemblProtists" id="EKX36557">
    <property type="protein sequence ID" value="EKX36557"/>
    <property type="gene ID" value="GUITHDRAFT_158664"/>
</dbReference>
<dbReference type="PANTHER" id="PTHR12821:SF0">
    <property type="entry name" value="BYSTIN"/>
    <property type="match status" value="1"/>
</dbReference>
<feature type="compositionally biased region" description="Acidic residues" evidence="6">
    <location>
        <begin position="29"/>
        <end position="38"/>
    </location>
</feature>
<dbReference type="GO" id="GO:0005737">
    <property type="term" value="C:cytoplasm"/>
    <property type="evidence" value="ECO:0007669"/>
    <property type="project" value="TreeGrafter"/>
</dbReference>
<feature type="region of interest" description="Disordered" evidence="6">
    <location>
        <begin position="56"/>
        <end position="80"/>
    </location>
</feature>
<keyword evidence="3" id="KW-0690">Ribosome biogenesis</keyword>
<dbReference type="Gene3D" id="1.25.40.480">
    <property type="match status" value="1"/>
</dbReference>
<reference evidence="7 9" key="1">
    <citation type="journal article" date="2012" name="Nature">
        <title>Algal genomes reveal evolutionary mosaicism and the fate of nucleomorphs.</title>
        <authorList>
            <consortium name="DOE Joint Genome Institute"/>
            <person name="Curtis B.A."/>
            <person name="Tanifuji G."/>
            <person name="Burki F."/>
            <person name="Gruber A."/>
            <person name="Irimia M."/>
            <person name="Maruyama S."/>
            <person name="Arias M.C."/>
            <person name="Ball S.G."/>
            <person name="Gile G.H."/>
            <person name="Hirakawa Y."/>
            <person name="Hopkins J.F."/>
            <person name="Kuo A."/>
            <person name="Rensing S.A."/>
            <person name="Schmutz J."/>
            <person name="Symeonidi A."/>
            <person name="Elias M."/>
            <person name="Eveleigh R.J."/>
            <person name="Herman E.K."/>
            <person name="Klute M.J."/>
            <person name="Nakayama T."/>
            <person name="Obornik M."/>
            <person name="Reyes-Prieto A."/>
            <person name="Armbrust E.V."/>
            <person name="Aves S.J."/>
            <person name="Beiko R.G."/>
            <person name="Coutinho P."/>
            <person name="Dacks J.B."/>
            <person name="Durnford D.G."/>
            <person name="Fast N.M."/>
            <person name="Green B.R."/>
            <person name="Grisdale C.J."/>
            <person name="Hempel F."/>
            <person name="Henrissat B."/>
            <person name="Hoppner M.P."/>
            <person name="Ishida K."/>
            <person name="Kim E."/>
            <person name="Koreny L."/>
            <person name="Kroth P.G."/>
            <person name="Liu Y."/>
            <person name="Malik S.B."/>
            <person name="Maier U.G."/>
            <person name="McRose D."/>
            <person name="Mock T."/>
            <person name="Neilson J.A."/>
            <person name="Onodera N.T."/>
            <person name="Poole A.M."/>
            <person name="Pritham E.J."/>
            <person name="Richards T.A."/>
            <person name="Rocap G."/>
            <person name="Roy S.W."/>
            <person name="Sarai C."/>
            <person name="Schaack S."/>
            <person name="Shirato S."/>
            <person name="Slamovits C.H."/>
            <person name="Spencer D.F."/>
            <person name="Suzuki S."/>
            <person name="Worden A.Z."/>
            <person name="Zauner S."/>
            <person name="Barry K."/>
            <person name="Bell C."/>
            <person name="Bharti A.K."/>
            <person name="Crow J.A."/>
            <person name="Grimwood J."/>
            <person name="Kramer R."/>
            <person name="Lindquist E."/>
            <person name="Lucas S."/>
            <person name="Salamov A."/>
            <person name="McFadden G.I."/>
            <person name="Lane C.E."/>
            <person name="Keeling P.J."/>
            <person name="Gray M.W."/>
            <person name="Grigoriev I.V."/>
            <person name="Archibald J.M."/>
        </authorList>
    </citation>
    <scope>NUCLEOTIDE SEQUENCE</scope>
    <source>
        <strain evidence="7 9">CCMP2712</strain>
    </source>
</reference>
<dbReference type="GO" id="GO:0006364">
    <property type="term" value="P:rRNA processing"/>
    <property type="evidence" value="ECO:0007669"/>
    <property type="project" value="TreeGrafter"/>
</dbReference>
<evidence type="ECO:0000256" key="4">
    <source>
        <dbReference type="ARBA" id="ARBA00023242"/>
    </source>
</evidence>
<dbReference type="EMBL" id="JH993071">
    <property type="protein sequence ID" value="EKX36557.1"/>
    <property type="molecule type" value="Genomic_DNA"/>
</dbReference>
<dbReference type="GO" id="GO:0030515">
    <property type="term" value="F:snoRNA binding"/>
    <property type="evidence" value="ECO:0007669"/>
    <property type="project" value="TreeGrafter"/>
</dbReference>
<dbReference type="GO" id="GO:0005730">
    <property type="term" value="C:nucleolus"/>
    <property type="evidence" value="ECO:0007669"/>
    <property type="project" value="UniProtKB-SubCell"/>
</dbReference>
<feature type="compositionally biased region" description="Acidic residues" evidence="6">
    <location>
        <begin position="59"/>
        <end position="80"/>
    </location>
</feature>
<dbReference type="OrthoDB" id="2192561at2759"/>
<dbReference type="Proteomes" id="UP000011087">
    <property type="component" value="Unassembled WGS sequence"/>
</dbReference>
<dbReference type="KEGG" id="gtt:GUITHDRAFT_158664"/>
<name>L1IKB1_GUITC</name>
<dbReference type="HOGENOM" id="CLU_029727_1_1_1"/>
<evidence type="ECO:0000313" key="8">
    <source>
        <dbReference type="EnsemblProtists" id="EKX36557"/>
    </source>
</evidence>
<comment type="subcellular location">
    <subcellularLocation>
        <location evidence="1">Nucleus</location>
        <location evidence="1">Nucleolus</location>
    </subcellularLocation>
</comment>
<protein>
    <recommendedName>
        <fullName evidence="5">Bystin</fullName>
    </recommendedName>
</protein>
<accession>L1IKB1</accession>
<gene>
    <name evidence="7" type="ORF">GUITHDRAFT_158664</name>
</gene>
<comment type="similarity">
    <text evidence="2">Belongs to the bystin family.</text>
</comment>
<dbReference type="InterPro" id="IPR007955">
    <property type="entry name" value="Bystin"/>
</dbReference>
<dbReference type="RefSeq" id="XP_005823537.1">
    <property type="nucleotide sequence ID" value="XM_005823480.1"/>
</dbReference>
<dbReference type="GO" id="GO:0030688">
    <property type="term" value="C:preribosome, small subunit precursor"/>
    <property type="evidence" value="ECO:0007669"/>
    <property type="project" value="TreeGrafter"/>
</dbReference>
<dbReference type="Pfam" id="PF05291">
    <property type="entry name" value="Bystin"/>
    <property type="match status" value="1"/>
</dbReference>
<sequence length="412" mass="47830">MPQPRKNQKKPLKSRIFKKLRKAEKEENDKDDDAVEEMADSKVMKQAQLQALELKKEDFEDGGDEMGAEEEDNLEYDSDDAQSQFTATSGIDDYEQYIKEEQQITEEEEEAFNLFLKPRQGKVKTIADLIEEKMRERQTTGEDVEMEELGYDDIDPKVVEVYKNVGKLLSRYKSGKLPKALKVVPSLSNWEQIVWIMEPEAWSNHAYYACTRIFASCLQDQMAQRFYNLVLLPRVIDDLKQNKRLNYHLYQALKKCCYKPAAFYKGIVLPICDSGSCTLREATVLSSVIKKVSIPVLHSSAALLRLAMSKVYTGSESIFIKTLLDKKYALPYRVIDAVVEHFVQFKNETRELPVKWHQSLLVFSQRYKNNLSAQQKEGIKQVMRVHSHYAITPEIRRELFSQQSQRLDQIMP</sequence>
<dbReference type="OMA" id="TKLPVIW"/>
<evidence type="ECO:0000313" key="9">
    <source>
        <dbReference type="Proteomes" id="UP000011087"/>
    </source>
</evidence>
<keyword evidence="9" id="KW-1185">Reference proteome</keyword>
<keyword evidence="4" id="KW-0539">Nucleus</keyword>
<feature type="compositionally biased region" description="Basic residues" evidence="6">
    <location>
        <begin position="1"/>
        <end position="22"/>
    </location>
</feature>
<evidence type="ECO:0000313" key="7">
    <source>
        <dbReference type="EMBL" id="EKX36557.1"/>
    </source>
</evidence>
<feature type="region of interest" description="Disordered" evidence="6">
    <location>
        <begin position="1"/>
        <end position="40"/>
    </location>
</feature>
<reference evidence="8" key="3">
    <citation type="submission" date="2016-03" db="UniProtKB">
        <authorList>
            <consortium name="EnsemblProtists"/>
        </authorList>
    </citation>
    <scope>IDENTIFICATION</scope>
</reference>
<dbReference type="PaxDb" id="55529-EKX36557"/>
<organism evidence="7">
    <name type="scientific">Guillardia theta (strain CCMP2712)</name>
    <name type="common">Cryptophyte</name>
    <dbReference type="NCBI Taxonomy" id="905079"/>
    <lineage>
        <taxon>Eukaryota</taxon>
        <taxon>Cryptophyceae</taxon>
        <taxon>Pyrenomonadales</taxon>
        <taxon>Geminigeraceae</taxon>
        <taxon>Guillardia</taxon>
    </lineage>
</organism>
<evidence type="ECO:0000256" key="2">
    <source>
        <dbReference type="ARBA" id="ARBA00007114"/>
    </source>
</evidence>
<dbReference type="PANTHER" id="PTHR12821">
    <property type="entry name" value="BYSTIN"/>
    <property type="match status" value="1"/>
</dbReference>
<dbReference type="GeneID" id="17293299"/>
<evidence type="ECO:0000256" key="1">
    <source>
        <dbReference type="ARBA" id="ARBA00004604"/>
    </source>
</evidence>
<reference evidence="9" key="2">
    <citation type="submission" date="2012-11" db="EMBL/GenBank/DDBJ databases">
        <authorList>
            <person name="Kuo A."/>
            <person name="Curtis B.A."/>
            <person name="Tanifuji G."/>
            <person name="Burki F."/>
            <person name="Gruber A."/>
            <person name="Irimia M."/>
            <person name="Maruyama S."/>
            <person name="Arias M.C."/>
            <person name="Ball S.G."/>
            <person name="Gile G.H."/>
            <person name="Hirakawa Y."/>
            <person name="Hopkins J.F."/>
            <person name="Rensing S.A."/>
            <person name="Schmutz J."/>
            <person name="Symeonidi A."/>
            <person name="Elias M."/>
            <person name="Eveleigh R.J."/>
            <person name="Herman E.K."/>
            <person name="Klute M.J."/>
            <person name="Nakayama T."/>
            <person name="Obornik M."/>
            <person name="Reyes-Prieto A."/>
            <person name="Armbrust E.V."/>
            <person name="Aves S.J."/>
            <person name="Beiko R.G."/>
            <person name="Coutinho P."/>
            <person name="Dacks J.B."/>
            <person name="Durnford D.G."/>
            <person name="Fast N.M."/>
            <person name="Green B.R."/>
            <person name="Grisdale C."/>
            <person name="Hempe F."/>
            <person name="Henrissat B."/>
            <person name="Hoppner M.P."/>
            <person name="Ishida K.-I."/>
            <person name="Kim E."/>
            <person name="Koreny L."/>
            <person name="Kroth P.G."/>
            <person name="Liu Y."/>
            <person name="Malik S.-B."/>
            <person name="Maier U.G."/>
            <person name="McRose D."/>
            <person name="Mock T."/>
            <person name="Neilson J.A."/>
            <person name="Onodera N.T."/>
            <person name="Poole A.M."/>
            <person name="Pritham E.J."/>
            <person name="Richards T.A."/>
            <person name="Rocap G."/>
            <person name="Roy S.W."/>
            <person name="Sarai C."/>
            <person name="Schaack S."/>
            <person name="Shirato S."/>
            <person name="Slamovits C.H."/>
            <person name="Spencer D.F."/>
            <person name="Suzuki S."/>
            <person name="Worden A.Z."/>
            <person name="Zauner S."/>
            <person name="Barry K."/>
            <person name="Bell C."/>
            <person name="Bharti A.K."/>
            <person name="Crow J.A."/>
            <person name="Grimwood J."/>
            <person name="Kramer R."/>
            <person name="Lindquist E."/>
            <person name="Lucas S."/>
            <person name="Salamov A."/>
            <person name="McFadden G.I."/>
            <person name="Lane C.E."/>
            <person name="Keeling P.J."/>
            <person name="Gray M.W."/>
            <person name="Grigoriev I.V."/>
            <person name="Archibald J.M."/>
        </authorList>
    </citation>
    <scope>NUCLEOTIDE SEQUENCE</scope>
    <source>
        <strain evidence="9">CCMP2712</strain>
    </source>
</reference>
<evidence type="ECO:0000256" key="3">
    <source>
        <dbReference type="ARBA" id="ARBA00022517"/>
    </source>
</evidence>
<proteinExistence type="inferred from homology"/>
<dbReference type="AlphaFoldDB" id="L1IKB1"/>
<dbReference type="FunFam" id="1.25.40.480:FF:000001">
    <property type="entry name" value="Bystin (51.6 kD)-like"/>
    <property type="match status" value="1"/>
</dbReference>
<dbReference type="eggNOG" id="KOG3871">
    <property type="taxonomic scope" value="Eukaryota"/>
</dbReference>
<dbReference type="STRING" id="905079.L1IKB1"/>
<evidence type="ECO:0000256" key="6">
    <source>
        <dbReference type="SAM" id="MobiDB-lite"/>
    </source>
</evidence>
<evidence type="ECO:0000256" key="5">
    <source>
        <dbReference type="ARBA" id="ARBA00074032"/>
    </source>
</evidence>